<dbReference type="GO" id="GO:0070008">
    <property type="term" value="F:serine-type exopeptidase activity"/>
    <property type="evidence" value="ECO:0007669"/>
    <property type="project" value="InterPro"/>
</dbReference>
<dbReference type="OrthoDB" id="1735038at2759"/>
<evidence type="ECO:0008006" key="8">
    <source>
        <dbReference type="Google" id="ProtNLM"/>
    </source>
</evidence>
<dbReference type="PANTHER" id="PTHR11010">
    <property type="entry name" value="PROTEASE S28 PRO-X CARBOXYPEPTIDASE-RELATED"/>
    <property type="match status" value="1"/>
</dbReference>
<evidence type="ECO:0000313" key="6">
    <source>
        <dbReference type="EMBL" id="CAH0727539.1"/>
    </source>
</evidence>
<dbReference type="Gene3D" id="3.40.50.1820">
    <property type="entry name" value="alpha/beta hydrolase"/>
    <property type="match status" value="1"/>
</dbReference>
<dbReference type="InterPro" id="IPR042269">
    <property type="entry name" value="Ser_carbopepase_S28_SKS"/>
</dbReference>
<reference evidence="6" key="1">
    <citation type="submission" date="2021-12" db="EMBL/GenBank/DDBJ databases">
        <authorList>
            <person name="Martin H S."/>
        </authorList>
    </citation>
    <scope>NUCLEOTIDE SEQUENCE</scope>
</reference>
<evidence type="ECO:0000256" key="2">
    <source>
        <dbReference type="ARBA" id="ARBA00022670"/>
    </source>
</evidence>
<dbReference type="InterPro" id="IPR008758">
    <property type="entry name" value="Peptidase_S28"/>
</dbReference>
<dbReference type="Pfam" id="PF05577">
    <property type="entry name" value="Peptidase_S28"/>
    <property type="match status" value="2"/>
</dbReference>
<organism evidence="6 7">
    <name type="scientific">Brenthis ino</name>
    <name type="common">lesser marbled fritillary</name>
    <dbReference type="NCBI Taxonomy" id="405034"/>
    <lineage>
        <taxon>Eukaryota</taxon>
        <taxon>Metazoa</taxon>
        <taxon>Ecdysozoa</taxon>
        <taxon>Arthropoda</taxon>
        <taxon>Hexapoda</taxon>
        <taxon>Insecta</taxon>
        <taxon>Pterygota</taxon>
        <taxon>Neoptera</taxon>
        <taxon>Endopterygota</taxon>
        <taxon>Lepidoptera</taxon>
        <taxon>Glossata</taxon>
        <taxon>Ditrysia</taxon>
        <taxon>Papilionoidea</taxon>
        <taxon>Nymphalidae</taxon>
        <taxon>Heliconiinae</taxon>
        <taxon>Argynnini</taxon>
        <taxon>Brenthis</taxon>
    </lineage>
</organism>
<dbReference type="Gene3D" id="1.20.120.980">
    <property type="entry name" value="Serine carboxypeptidase S28, SKS domain"/>
    <property type="match status" value="1"/>
</dbReference>
<dbReference type="PANTHER" id="PTHR11010:SF5">
    <property type="entry name" value="RE36938P-RELATED"/>
    <property type="match status" value="1"/>
</dbReference>
<dbReference type="AlphaFoldDB" id="A0A8J9YCP1"/>
<gene>
    <name evidence="6" type="ORF">BINO364_LOCUS12867</name>
</gene>
<feature type="non-terminal residue" evidence="6">
    <location>
        <position position="424"/>
    </location>
</feature>
<keyword evidence="4" id="KW-0378">Hydrolase</keyword>
<evidence type="ECO:0000256" key="4">
    <source>
        <dbReference type="ARBA" id="ARBA00022801"/>
    </source>
</evidence>
<dbReference type="GO" id="GO:0006508">
    <property type="term" value="P:proteolysis"/>
    <property type="evidence" value="ECO:0007669"/>
    <property type="project" value="UniProtKB-KW"/>
</dbReference>
<keyword evidence="3" id="KW-0732">Signal</keyword>
<accession>A0A8J9YCP1</accession>
<sequence>MSTCPERCNSRHIRMRWIEQDLDHFDSKEKRRWKMRYFERLDLWKPGGPIYLFIGGEGRISPHWAMYGLTYELAQESYGAIYISEHRYYGASKPFNDTNVGNFKFLTVKQALADLEYLLKHIKEQPDFSYSKIVVIGCSYSGNLAAWMRLLYPDLVDAAIAGSAPVLAKKDFHEYYEKVSYDYELFGLSDCWESIQALFRKYDRLLQSDKGVEQLKQEENICDSYNLTILANQQRFLLYKLRDYATNAQYHTPSDIFKHCTSINNSVNKDEKCLDFNIYYEGENDDFLAWIYQTCTELGYFHTATSNKLPFTKKIPLSYYTNMCKERFGPEFDDKRIDDGIRNVNQLFGGLNPNVTKVVFTNGDIDPWSALGIVEDLSDEAPAIVIPCTSHCKDMHPSEINDSEELREARRRIKYFIKKWINYY</sequence>
<evidence type="ECO:0000313" key="7">
    <source>
        <dbReference type="Proteomes" id="UP000838878"/>
    </source>
</evidence>
<keyword evidence="5" id="KW-0325">Glycoprotein</keyword>
<evidence type="ECO:0000256" key="5">
    <source>
        <dbReference type="ARBA" id="ARBA00023180"/>
    </source>
</evidence>
<name>A0A8J9YCP1_9NEOP</name>
<dbReference type="SUPFAM" id="SSF53474">
    <property type="entry name" value="alpha/beta-Hydrolases"/>
    <property type="match status" value="1"/>
</dbReference>
<evidence type="ECO:0000256" key="3">
    <source>
        <dbReference type="ARBA" id="ARBA00022729"/>
    </source>
</evidence>
<dbReference type="Proteomes" id="UP000838878">
    <property type="component" value="Chromosome 6"/>
</dbReference>
<keyword evidence="2" id="KW-0645">Protease</keyword>
<comment type="similarity">
    <text evidence="1">Belongs to the peptidase S28 family.</text>
</comment>
<dbReference type="GO" id="GO:0008239">
    <property type="term" value="F:dipeptidyl-peptidase activity"/>
    <property type="evidence" value="ECO:0007669"/>
    <property type="project" value="TreeGrafter"/>
</dbReference>
<dbReference type="EMBL" id="OV170226">
    <property type="protein sequence ID" value="CAH0727539.1"/>
    <property type="molecule type" value="Genomic_DNA"/>
</dbReference>
<keyword evidence="7" id="KW-1185">Reference proteome</keyword>
<proteinExistence type="inferred from homology"/>
<evidence type="ECO:0000256" key="1">
    <source>
        <dbReference type="ARBA" id="ARBA00011079"/>
    </source>
</evidence>
<dbReference type="InterPro" id="IPR029058">
    <property type="entry name" value="AB_hydrolase_fold"/>
</dbReference>
<protein>
    <recommendedName>
        <fullName evidence="8">Prolylcarboxypeptidase</fullName>
    </recommendedName>
</protein>